<evidence type="ECO:0000313" key="2">
    <source>
        <dbReference type="Proteomes" id="UP001159363"/>
    </source>
</evidence>
<dbReference type="PANTHER" id="PTHR33244:SF3">
    <property type="entry name" value="PEPTIDASE A2 DOMAIN-CONTAINING PROTEIN"/>
    <property type="match status" value="1"/>
</dbReference>
<comment type="caution">
    <text evidence="1">The sequence shown here is derived from an EMBL/GenBank/DDBJ whole genome shotgun (WGS) entry which is preliminary data.</text>
</comment>
<accession>A0ABQ9HZF5</accession>
<gene>
    <name evidence="1" type="ORF">PR048_008990</name>
</gene>
<keyword evidence="2" id="KW-1185">Reference proteome</keyword>
<protein>
    <submittedName>
        <fullName evidence="1">Uncharacterized protein</fullName>
    </submittedName>
</protein>
<organism evidence="1 2">
    <name type="scientific">Dryococelus australis</name>
    <dbReference type="NCBI Taxonomy" id="614101"/>
    <lineage>
        <taxon>Eukaryota</taxon>
        <taxon>Metazoa</taxon>
        <taxon>Ecdysozoa</taxon>
        <taxon>Arthropoda</taxon>
        <taxon>Hexapoda</taxon>
        <taxon>Insecta</taxon>
        <taxon>Pterygota</taxon>
        <taxon>Neoptera</taxon>
        <taxon>Polyneoptera</taxon>
        <taxon>Phasmatodea</taxon>
        <taxon>Verophasmatodea</taxon>
        <taxon>Anareolatae</taxon>
        <taxon>Phasmatidae</taxon>
        <taxon>Eurycanthinae</taxon>
        <taxon>Dryococelus</taxon>
    </lineage>
</organism>
<dbReference type="Proteomes" id="UP001159363">
    <property type="component" value="Chromosome 3"/>
</dbReference>
<dbReference type="EMBL" id="JARBHB010000003">
    <property type="protein sequence ID" value="KAJ8889491.1"/>
    <property type="molecule type" value="Genomic_DNA"/>
</dbReference>
<evidence type="ECO:0000313" key="1">
    <source>
        <dbReference type="EMBL" id="KAJ8889491.1"/>
    </source>
</evidence>
<sequence length="105" mass="11810">MSRNLRTTLPMTAAALEPRIQQSVPRGLETNKAQMMKWYNRSASNKDDTFSTGETGLVNSGQQGEHWLEGIIIAKASTPRSYWVKTVLGNEIRRTSGHLRKSNLH</sequence>
<dbReference type="PANTHER" id="PTHR33244">
    <property type="entry name" value="INTEGRASE CATALYTIC DOMAIN-CONTAINING PROTEIN-RELATED"/>
    <property type="match status" value="1"/>
</dbReference>
<reference evidence="1 2" key="1">
    <citation type="submission" date="2023-02" db="EMBL/GenBank/DDBJ databases">
        <title>LHISI_Scaffold_Assembly.</title>
        <authorList>
            <person name="Stuart O.P."/>
            <person name="Cleave R."/>
            <person name="Magrath M.J.L."/>
            <person name="Mikheyev A.S."/>
        </authorList>
    </citation>
    <scope>NUCLEOTIDE SEQUENCE [LARGE SCALE GENOMIC DNA]</scope>
    <source>
        <strain evidence="1">Daus_M_001</strain>
        <tissue evidence="1">Leg muscle</tissue>
    </source>
</reference>
<name>A0ABQ9HZF5_9NEOP</name>
<proteinExistence type="predicted"/>